<evidence type="ECO:0000259" key="1">
    <source>
        <dbReference type="PROSITE" id="PS51819"/>
    </source>
</evidence>
<evidence type="ECO:0000313" key="3">
    <source>
        <dbReference type="Proteomes" id="UP001596189"/>
    </source>
</evidence>
<evidence type="ECO:0000313" key="2">
    <source>
        <dbReference type="EMBL" id="MFC6006501.1"/>
    </source>
</evidence>
<organism evidence="2 3">
    <name type="scientific">Angustibacter luteus</name>
    <dbReference type="NCBI Taxonomy" id="658456"/>
    <lineage>
        <taxon>Bacteria</taxon>
        <taxon>Bacillati</taxon>
        <taxon>Actinomycetota</taxon>
        <taxon>Actinomycetes</taxon>
        <taxon>Kineosporiales</taxon>
        <taxon>Kineosporiaceae</taxon>
    </lineage>
</organism>
<dbReference type="EMBL" id="JBHSRD010000003">
    <property type="protein sequence ID" value="MFC6006501.1"/>
    <property type="molecule type" value="Genomic_DNA"/>
</dbReference>
<gene>
    <name evidence="2" type="ORF">ACFQDO_05090</name>
</gene>
<accession>A0ABW1JB46</accession>
<dbReference type="Gene3D" id="3.10.180.10">
    <property type="entry name" value="2,3-Dihydroxybiphenyl 1,2-Dioxygenase, domain 1"/>
    <property type="match status" value="1"/>
</dbReference>
<dbReference type="RefSeq" id="WP_345717988.1">
    <property type="nucleotide sequence ID" value="NZ_BAABFP010000008.1"/>
</dbReference>
<dbReference type="Proteomes" id="UP001596189">
    <property type="component" value="Unassembled WGS sequence"/>
</dbReference>
<dbReference type="InterPro" id="IPR029068">
    <property type="entry name" value="Glyas_Bleomycin-R_OHBP_Dase"/>
</dbReference>
<dbReference type="PROSITE" id="PS51819">
    <property type="entry name" value="VOC"/>
    <property type="match status" value="1"/>
</dbReference>
<dbReference type="PANTHER" id="PTHR39175">
    <property type="entry name" value="FAMILY PROTEIN, PUTATIVE (AFU_ORTHOLOGUE AFUA_3G15060)-RELATED"/>
    <property type="match status" value="1"/>
</dbReference>
<dbReference type="SUPFAM" id="SSF54593">
    <property type="entry name" value="Glyoxalase/Bleomycin resistance protein/Dihydroxybiphenyl dioxygenase"/>
    <property type="match status" value="1"/>
</dbReference>
<sequence>MSEPLVVGLHHVQVSCPAGSEDAQRSFYSGVLGMSEVPKPAALAARGGVWFRAGSCELHCGVEDGFTPALKAHPGIAVSDVDALAERVAAAGLPVLWDEQIPGLRRFHTQDGVGNRIELQQA</sequence>
<name>A0ABW1JB46_9ACTN</name>
<protein>
    <submittedName>
        <fullName evidence="2">Glyoxalase</fullName>
    </submittedName>
</protein>
<feature type="domain" description="VOC" evidence="1">
    <location>
        <begin position="8"/>
        <end position="122"/>
    </location>
</feature>
<reference evidence="3" key="1">
    <citation type="journal article" date="2019" name="Int. J. Syst. Evol. Microbiol.">
        <title>The Global Catalogue of Microorganisms (GCM) 10K type strain sequencing project: providing services to taxonomists for standard genome sequencing and annotation.</title>
        <authorList>
            <consortium name="The Broad Institute Genomics Platform"/>
            <consortium name="The Broad Institute Genome Sequencing Center for Infectious Disease"/>
            <person name="Wu L."/>
            <person name="Ma J."/>
        </authorList>
    </citation>
    <scope>NUCLEOTIDE SEQUENCE [LARGE SCALE GENOMIC DNA]</scope>
    <source>
        <strain evidence="3">KACC 14249</strain>
    </source>
</reference>
<comment type="caution">
    <text evidence="2">The sequence shown here is derived from an EMBL/GenBank/DDBJ whole genome shotgun (WGS) entry which is preliminary data.</text>
</comment>
<dbReference type="InterPro" id="IPR037523">
    <property type="entry name" value="VOC_core"/>
</dbReference>
<proteinExistence type="predicted"/>
<keyword evidence="3" id="KW-1185">Reference proteome</keyword>
<dbReference type="PANTHER" id="PTHR39175:SF1">
    <property type="entry name" value="FAMILY PROTEIN, PUTATIVE (AFU_ORTHOLOGUE AFUA_3G15060)-RELATED"/>
    <property type="match status" value="1"/>
</dbReference>